<dbReference type="SUPFAM" id="SSF53850">
    <property type="entry name" value="Periplasmic binding protein-like II"/>
    <property type="match status" value="1"/>
</dbReference>
<feature type="signal peptide" evidence="2">
    <location>
        <begin position="1"/>
        <end position="21"/>
    </location>
</feature>
<keyword evidence="1" id="KW-1133">Transmembrane helix</keyword>
<dbReference type="Proteomes" id="UP000023762">
    <property type="component" value="Chromosome"/>
</dbReference>
<dbReference type="CDD" id="cd13568">
    <property type="entry name" value="PBP2_TAXI_TRAP_like_3"/>
    <property type="match status" value="1"/>
</dbReference>
<dbReference type="PANTHER" id="PTHR42941">
    <property type="entry name" value="SLL1037 PROTEIN"/>
    <property type="match status" value="1"/>
</dbReference>
<dbReference type="PANTHER" id="PTHR42941:SF1">
    <property type="entry name" value="SLL1037 PROTEIN"/>
    <property type="match status" value="1"/>
</dbReference>
<dbReference type="Gene3D" id="3.40.190.10">
    <property type="entry name" value="Periplasmic binding protein-like II"/>
    <property type="match status" value="2"/>
</dbReference>
<reference evidence="3 4" key="1">
    <citation type="submission" date="2014-03" db="EMBL/GenBank/DDBJ databases">
        <title>Sequencing and Comparison of Genomes and Transcriptome Profiles of Human Ehrlichiosis Agents.</title>
        <authorList>
            <person name="Lin M."/>
            <person name="Daugherty S.C."/>
            <person name="Nagaraj S."/>
            <person name="Cheng Z."/>
            <person name="Xiong Q."/>
            <person name="Lin F.-Y."/>
            <person name="Sengamalay N."/>
            <person name="Ott S."/>
            <person name="Godinez A."/>
            <person name="Tallon L.J."/>
            <person name="Sadzewicz L."/>
            <person name="Fraser C.M."/>
            <person name="Dunning Hotopp J.C."/>
            <person name="Rikihisa Y."/>
        </authorList>
    </citation>
    <scope>NUCLEOTIDE SEQUENCE [LARGE SCALE GENOMIC DNA]</scope>
    <source>
        <strain evidence="3 4">HF</strain>
    </source>
</reference>
<name>X5H0T9_9RICK</name>
<feature type="chain" id="PRO_5004957015" evidence="2">
    <location>
        <begin position="22"/>
        <end position="328"/>
    </location>
</feature>
<dbReference type="NCBIfam" id="TIGR02122">
    <property type="entry name" value="TRAP_TAXI"/>
    <property type="match status" value="1"/>
</dbReference>
<dbReference type="Pfam" id="PF16868">
    <property type="entry name" value="NMT1_3"/>
    <property type="match status" value="1"/>
</dbReference>
<evidence type="ECO:0000256" key="2">
    <source>
        <dbReference type="SAM" id="SignalP"/>
    </source>
</evidence>
<dbReference type="InterPro" id="IPR011852">
    <property type="entry name" value="TRAP_TAXI"/>
</dbReference>
<protein>
    <submittedName>
        <fullName evidence="3">TRAP transporter solute receptor, TAXI family protein</fullName>
    </submittedName>
</protein>
<dbReference type="eggNOG" id="COG2358">
    <property type="taxonomic scope" value="Bacteria"/>
</dbReference>
<dbReference type="RefSeq" id="WP_044194886.1">
    <property type="nucleotide sequence ID" value="NZ_CP007474.1"/>
</dbReference>
<keyword evidence="3" id="KW-0675">Receptor</keyword>
<proteinExistence type="predicted"/>
<keyword evidence="4" id="KW-1185">Reference proteome</keyword>
<evidence type="ECO:0000313" key="4">
    <source>
        <dbReference type="Proteomes" id="UP000023762"/>
    </source>
</evidence>
<organism evidence="3 4">
    <name type="scientific">Ehrlichia japonica</name>
    <dbReference type="NCBI Taxonomy" id="391036"/>
    <lineage>
        <taxon>Bacteria</taxon>
        <taxon>Pseudomonadati</taxon>
        <taxon>Pseudomonadota</taxon>
        <taxon>Alphaproteobacteria</taxon>
        <taxon>Rickettsiales</taxon>
        <taxon>Anaplasmataceae</taxon>
        <taxon>Ehrlichia</taxon>
    </lineage>
</organism>
<dbReference type="KEGG" id="ehh:EHF_0574"/>
<keyword evidence="1" id="KW-0812">Transmembrane</keyword>
<dbReference type="STRING" id="391036.EHF_0574"/>
<dbReference type="OrthoDB" id="9776669at2"/>
<sequence>MKKVLVICSFIISVLFNNAIASPDVDGLDKQYILIGTGSMTGVYYLIGGSICRFMTTDYDKSDSKVICSISSTTGSVYNLNSIRYSNMDVSIVQSDLEYYAYNGLGFYEKMPPMDNLRMLASLHREYITIVVRKDSNMSVIDDIKGKRVNIGTPGTGVRVAMLKLLKEKGWTRKDFSVMAELKSSEQAQALCDNKIDVMVDVIGHPNASIQEASATCDITFISLDDKLIADLHAKYPYYQRDIIDGKLYNNPSDIQTVSVKASLVTTTELSDDLAYKIVKSIVTHLRELRGITGALKTLTLQDMATKSDITPMHDGAERYYREIGAIE</sequence>
<dbReference type="AlphaFoldDB" id="X5H0T9"/>
<evidence type="ECO:0000313" key="3">
    <source>
        <dbReference type="EMBL" id="AHX04419.1"/>
    </source>
</evidence>
<accession>X5H0T9</accession>
<feature type="transmembrane region" description="Helical" evidence="1">
    <location>
        <begin position="31"/>
        <end position="55"/>
    </location>
</feature>
<evidence type="ECO:0000256" key="1">
    <source>
        <dbReference type="SAM" id="Phobius"/>
    </source>
</evidence>
<dbReference type="HOGENOM" id="CLU_033215_0_1_5"/>
<dbReference type="EMBL" id="CP007474">
    <property type="protein sequence ID" value="AHX04419.1"/>
    <property type="molecule type" value="Genomic_DNA"/>
</dbReference>
<gene>
    <name evidence="3" type="ORF">EHF_0574</name>
</gene>
<keyword evidence="1" id="KW-0472">Membrane</keyword>
<keyword evidence="2" id="KW-0732">Signal</keyword>